<feature type="region of interest" description="Disordered" evidence="1">
    <location>
        <begin position="262"/>
        <end position="317"/>
    </location>
</feature>
<evidence type="ECO:0000313" key="3">
    <source>
        <dbReference type="Proteomes" id="UP000499080"/>
    </source>
</evidence>
<organism evidence="2 3">
    <name type="scientific">Araneus ventricosus</name>
    <name type="common">Orbweaver spider</name>
    <name type="synonym">Epeira ventricosa</name>
    <dbReference type="NCBI Taxonomy" id="182803"/>
    <lineage>
        <taxon>Eukaryota</taxon>
        <taxon>Metazoa</taxon>
        <taxon>Ecdysozoa</taxon>
        <taxon>Arthropoda</taxon>
        <taxon>Chelicerata</taxon>
        <taxon>Arachnida</taxon>
        <taxon>Araneae</taxon>
        <taxon>Araneomorphae</taxon>
        <taxon>Entelegynae</taxon>
        <taxon>Araneoidea</taxon>
        <taxon>Araneidae</taxon>
        <taxon>Araneus</taxon>
    </lineage>
</organism>
<dbReference type="Proteomes" id="UP000499080">
    <property type="component" value="Unassembled WGS sequence"/>
</dbReference>
<protein>
    <recommendedName>
        <fullName evidence="4">Peptidase aspartic putative domain-containing protein</fullName>
    </recommendedName>
</protein>
<dbReference type="AlphaFoldDB" id="A0A4Y2EZY7"/>
<dbReference type="PANTHER" id="PTHR47331:SF1">
    <property type="entry name" value="GAG-LIKE PROTEIN"/>
    <property type="match status" value="1"/>
</dbReference>
<evidence type="ECO:0000313" key="2">
    <source>
        <dbReference type="EMBL" id="GBM34832.1"/>
    </source>
</evidence>
<accession>A0A4Y2EZY7</accession>
<sequence length="317" mass="35509">MSVLDQPKICTFPRVRDKHFLSEFENHGIILTDIGKETHPLRLLLVADVLGRILLGRIEVLKSSISAIETSLGWSVLGSEKTTVVNIVTLCLQNFEIPKILELEKLGIIDPTERKTTKLLEDATLAPFKETVTKTDHRYEVALPWLAGHPPVNDMYDVTESRLRSVTKRLLLENIFEAYDDVLRQWQRDGQPSSATTEVRPVFDASFKRPGYATLNECLSVELSLSKQISPLLLRFRSGAIGVIADIKQVFSQLRVRPEDHIPHTLADSAHPKGLGPKKIGGERGPPSTPKEQRAPAPRARFIESKSQVTISTQEQE</sequence>
<name>A0A4Y2EZY7_ARAVE</name>
<feature type="compositionally biased region" description="Polar residues" evidence="1">
    <location>
        <begin position="305"/>
        <end position="317"/>
    </location>
</feature>
<dbReference type="EMBL" id="BGPR01000770">
    <property type="protein sequence ID" value="GBM34832.1"/>
    <property type="molecule type" value="Genomic_DNA"/>
</dbReference>
<gene>
    <name evidence="2" type="ORF">AVEN_208036_1</name>
</gene>
<dbReference type="OrthoDB" id="6430362at2759"/>
<dbReference type="PANTHER" id="PTHR47331">
    <property type="entry name" value="PHD-TYPE DOMAIN-CONTAINING PROTEIN"/>
    <property type="match status" value="1"/>
</dbReference>
<proteinExistence type="predicted"/>
<keyword evidence="3" id="KW-1185">Reference proteome</keyword>
<evidence type="ECO:0000256" key="1">
    <source>
        <dbReference type="SAM" id="MobiDB-lite"/>
    </source>
</evidence>
<comment type="caution">
    <text evidence="2">The sequence shown here is derived from an EMBL/GenBank/DDBJ whole genome shotgun (WGS) entry which is preliminary data.</text>
</comment>
<reference evidence="2 3" key="1">
    <citation type="journal article" date="2019" name="Sci. Rep.">
        <title>Orb-weaving spider Araneus ventricosus genome elucidates the spidroin gene catalogue.</title>
        <authorList>
            <person name="Kono N."/>
            <person name="Nakamura H."/>
            <person name="Ohtoshi R."/>
            <person name="Moran D.A.P."/>
            <person name="Shinohara A."/>
            <person name="Yoshida Y."/>
            <person name="Fujiwara M."/>
            <person name="Mori M."/>
            <person name="Tomita M."/>
            <person name="Arakawa K."/>
        </authorList>
    </citation>
    <scope>NUCLEOTIDE SEQUENCE [LARGE SCALE GENOMIC DNA]</scope>
</reference>
<evidence type="ECO:0008006" key="4">
    <source>
        <dbReference type="Google" id="ProtNLM"/>
    </source>
</evidence>